<evidence type="ECO:0000313" key="10">
    <source>
        <dbReference type="Proteomes" id="UP000182725"/>
    </source>
</evidence>
<dbReference type="InterPro" id="IPR016162">
    <property type="entry name" value="Ald_DH_N"/>
</dbReference>
<sequence>MSAQNLDTLAQTSMTPNAIETTVGQARQLFTTGVTKPLAWRRQQLTAMNQMLIDHKDDFTAALAADLGKHPAEAWLTEIGFLAAEIAHTLKHLQDWLKPRKTSVPLALQPATATTVLEPLGVVLVIAPWNYPIQLLLGPVIGALAAGNTVVAKPSEMAPASSAALARWIPEYLAGAVTIVEGGVPETTNLLDQRFDHIFYTGNGRVGRIVMSAAAKNLTPVTLELGGKSPVYIDDSVDMITAARRIVWGKFMNAGQTCVAPDYVLGTDSALAKLAKELPEAIEELYGADPSHSLAYGRMINDAAFSRVAGLLAIDLLEESGSALVAGGSTDAATRYIAPTVVHVDAESALMKEEIFGPVLPLVSVESAQAAIEFINQREKPLSLYVFSEDGGVRDAFTLQTSSGALNFGVPVAHLSVPGLPFGGVGESGMGSYHGQHSIYTFSHQKAILEKPLSLDTLGLIYPPFGAVKKQIIKRFVAPARKFRKG</sequence>
<dbReference type="PROSITE" id="PS00070">
    <property type="entry name" value="ALDEHYDE_DEHYDR_CYS"/>
    <property type="match status" value="1"/>
</dbReference>
<dbReference type="GO" id="GO:0006081">
    <property type="term" value="P:aldehyde metabolic process"/>
    <property type="evidence" value="ECO:0007669"/>
    <property type="project" value="InterPro"/>
</dbReference>
<feature type="domain" description="Aldehyde dehydrogenase" evidence="8">
    <location>
        <begin position="13"/>
        <end position="448"/>
    </location>
</feature>
<proteinExistence type="inferred from homology"/>
<dbReference type="InterPro" id="IPR016161">
    <property type="entry name" value="Ald_DH/histidinol_DH"/>
</dbReference>
<dbReference type="EMBL" id="FNTV01000001">
    <property type="protein sequence ID" value="SEE11084.1"/>
    <property type="molecule type" value="Genomic_DNA"/>
</dbReference>
<dbReference type="FunFam" id="3.40.605.10:FF:000004">
    <property type="entry name" value="Aldehyde dehydrogenase"/>
    <property type="match status" value="1"/>
</dbReference>
<protein>
    <recommendedName>
        <fullName evidence="4">Aldehyde dehydrogenase</fullName>
    </recommendedName>
</protein>
<dbReference type="PROSITE" id="PS00687">
    <property type="entry name" value="ALDEHYDE_DEHYDR_GLU"/>
    <property type="match status" value="1"/>
</dbReference>
<gene>
    <name evidence="9" type="ORF">SAMN04489740_0681</name>
</gene>
<keyword evidence="3" id="KW-0520">NAD</keyword>
<dbReference type="PANTHER" id="PTHR43570">
    <property type="entry name" value="ALDEHYDE DEHYDROGENASE"/>
    <property type="match status" value="1"/>
</dbReference>
<dbReference type="Gene3D" id="3.40.605.10">
    <property type="entry name" value="Aldehyde Dehydrogenase, Chain A, domain 1"/>
    <property type="match status" value="1"/>
</dbReference>
<dbReference type="InterPro" id="IPR012394">
    <property type="entry name" value="Aldehyde_DH_NAD(P)"/>
</dbReference>
<comment type="similarity">
    <text evidence="1 4 7">Belongs to the aldehyde dehydrogenase family.</text>
</comment>
<evidence type="ECO:0000256" key="3">
    <source>
        <dbReference type="ARBA" id="ARBA00023027"/>
    </source>
</evidence>
<dbReference type="InterPro" id="IPR016163">
    <property type="entry name" value="Ald_DH_C"/>
</dbReference>
<evidence type="ECO:0000256" key="5">
    <source>
        <dbReference type="PIRSR" id="PIRSR036492-1"/>
    </source>
</evidence>
<dbReference type="InterPro" id="IPR016160">
    <property type="entry name" value="Ald_DH_CS_CYS"/>
</dbReference>
<dbReference type="InterPro" id="IPR029510">
    <property type="entry name" value="Ald_DH_CS_GLU"/>
</dbReference>
<evidence type="ECO:0000259" key="8">
    <source>
        <dbReference type="Pfam" id="PF00171"/>
    </source>
</evidence>
<reference evidence="9 10" key="1">
    <citation type="submission" date="2016-10" db="EMBL/GenBank/DDBJ databases">
        <authorList>
            <person name="de Groot N.N."/>
        </authorList>
    </citation>
    <scope>NUCLEOTIDE SEQUENCE [LARGE SCALE GENOMIC DNA]</scope>
    <source>
        <strain evidence="9 10">DSM 22274</strain>
    </source>
</reference>
<keyword evidence="2 4" id="KW-0560">Oxidoreductase</keyword>
<dbReference type="FunFam" id="3.40.309.10:FF:000003">
    <property type="entry name" value="Aldehyde dehydrogenase"/>
    <property type="match status" value="1"/>
</dbReference>
<dbReference type="PANTHER" id="PTHR43570:SF16">
    <property type="entry name" value="ALDEHYDE DEHYDROGENASE TYPE III, ISOFORM Q"/>
    <property type="match status" value="1"/>
</dbReference>
<dbReference type="SUPFAM" id="SSF53720">
    <property type="entry name" value="ALDH-like"/>
    <property type="match status" value="1"/>
</dbReference>
<dbReference type="PIRSF" id="PIRSF036492">
    <property type="entry name" value="ALDH"/>
    <property type="match status" value="1"/>
</dbReference>
<dbReference type="Pfam" id="PF00171">
    <property type="entry name" value="Aldedh"/>
    <property type="match status" value="1"/>
</dbReference>
<dbReference type="InterPro" id="IPR015590">
    <property type="entry name" value="Aldehyde_DH_dom"/>
</dbReference>
<accession>A0A1H5G6L7</accession>
<dbReference type="GO" id="GO:0005737">
    <property type="term" value="C:cytoplasm"/>
    <property type="evidence" value="ECO:0007669"/>
    <property type="project" value="TreeGrafter"/>
</dbReference>
<evidence type="ECO:0000313" key="9">
    <source>
        <dbReference type="EMBL" id="SEE11084.1"/>
    </source>
</evidence>
<evidence type="ECO:0000256" key="6">
    <source>
        <dbReference type="PROSITE-ProRule" id="PRU10007"/>
    </source>
</evidence>
<evidence type="ECO:0000256" key="7">
    <source>
        <dbReference type="RuleBase" id="RU003345"/>
    </source>
</evidence>
<feature type="active site" evidence="5">
    <location>
        <position position="258"/>
    </location>
</feature>
<dbReference type="RefSeq" id="WP_244516717.1">
    <property type="nucleotide sequence ID" value="NZ_FNTV01000001.1"/>
</dbReference>
<dbReference type="Proteomes" id="UP000182725">
    <property type="component" value="Unassembled WGS sequence"/>
</dbReference>
<organism evidence="9 10">
    <name type="scientific">Arthrobacter alpinus</name>
    <dbReference type="NCBI Taxonomy" id="656366"/>
    <lineage>
        <taxon>Bacteria</taxon>
        <taxon>Bacillati</taxon>
        <taxon>Actinomycetota</taxon>
        <taxon>Actinomycetes</taxon>
        <taxon>Micrococcales</taxon>
        <taxon>Micrococcaceae</taxon>
        <taxon>Arthrobacter</taxon>
    </lineage>
</organism>
<dbReference type="AlphaFoldDB" id="A0A1H5G6L7"/>
<dbReference type="Gene3D" id="3.40.309.10">
    <property type="entry name" value="Aldehyde Dehydrogenase, Chain A, domain 2"/>
    <property type="match status" value="1"/>
</dbReference>
<dbReference type="CDD" id="cd07087">
    <property type="entry name" value="ALDH_F3-13-14_CALDH-like"/>
    <property type="match status" value="1"/>
</dbReference>
<evidence type="ECO:0000256" key="2">
    <source>
        <dbReference type="ARBA" id="ARBA00023002"/>
    </source>
</evidence>
<dbReference type="GO" id="GO:0004029">
    <property type="term" value="F:aldehyde dehydrogenase (NAD+) activity"/>
    <property type="evidence" value="ECO:0007669"/>
    <property type="project" value="TreeGrafter"/>
</dbReference>
<feature type="active site" evidence="5 6">
    <location>
        <position position="224"/>
    </location>
</feature>
<evidence type="ECO:0000256" key="4">
    <source>
        <dbReference type="PIRNR" id="PIRNR036492"/>
    </source>
</evidence>
<name>A0A1H5G6L7_9MICC</name>
<evidence type="ECO:0000256" key="1">
    <source>
        <dbReference type="ARBA" id="ARBA00009986"/>
    </source>
</evidence>